<evidence type="ECO:0000313" key="3">
    <source>
        <dbReference type="Proteomes" id="UP000194873"/>
    </source>
</evidence>
<dbReference type="EMBL" id="MTSE01000019">
    <property type="protein sequence ID" value="OUJ71065.1"/>
    <property type="molecule type" value="Genomic_DNA"/>
</dbReference>
<dbReference type="PANTHER" id="PTHR35803:SF2">
    <property type="entry name" value="RETAINING ALPHA-GALACTOSIDASE"/>
    <property type="match status" value="1"/>
</dbReference>
<dbReference type="Proteomes" id="UP000194873">
    <property type="component" value="Unassembled WGS sequence"/>
</dbReference>
<dbReference type="PANTHER" id="PTHR35803">
    <property type="entry name" value="GLUCAN 1,4-ALPHA-GLUCOSIDASE SUSB-RELATED"/>
    <property type="match status" value="1"/>
</dbReference>
<keyword evidence="3" id="KW-1185">Reference proteome</keyword>
<gene>
    <name evidence="2" type="ORF">BXP70_23165</name>
</gene>
<protein>
    <recommendedName>
        <fullName evidence="1">Glycosyl-hydrolase 97 C-terminal oligomerisation domain-containing protein</fullName>
    </recommendedName>
</protein>
<sequence length="202" mass="21985">MVGATATLRTGESRTWPNELSREAVRGLESEKVWPEHDAALPFTRYLAGHGDYTPLTFGPLGQGTTLAHQVATMATFTSPFLCVAANPEEMLASPAREFITSIPTVWDETIVLPQSELGTLSLLARRRGTTWYLTALNGTVSQQLPVKLTFLGKGTYQALTLADSPDAPAQGVIKRATVTRQTSLPLPTSRRRLPRYFSAIG</sequence>
<organism evidence="2 3">
    <name type="scientific">Hymenobacter crusticola</name>
    <dbReference type="NCBI Taxonomy" id="1770526"/>
    <lineage>
        <taxon>Bacteria</taxon>
        <taxon>Pseudomonadati</taxon>
        <taxon>Bacteroidota</taxon>
        <taxon>Cytophagia</taxon>
        <taxon>Cytophagales</taxon>
        <taxon>Hymenobacteraceae</taxon>
        <taxon>Hymenobacter</taxon>
    </lineage>
</organism>
<dbReference type="AlphaFoldDB" id="A0A243W7K6"/>
<evidence type="ECO:0000259" key="1">
    <source>
        <dbReference type="Pfam" id="PF14509"/>
    </source>
</evidence>
<dbReference type="InterPro" id="IPR029483">
    <property type="entry name" value="GH97_C"/>
</dbReference>
<name>A0A243W7K6_9BACT</name>
<comment type="caution">
    <text evidence="2">The sequence shown here is derived from an EMBL/GenBank/DDBJ whole genome shotgun (WGS) entry which is preliminary data.</text>
</comment>
<evidence type="ECO:0000313" key="2">
    <source>
        <dbReference type="EMBL" id="OUJ71065.1"/>
    </source>
</evidence>
<proteinExistence type="predicted"/>
<dbReference type="OrthoDB" id="57532at2"/>
<accession>A0A243W7K6</accession>
<dbReference type="Pfam" id="PF14509">
    <property type="entry name" value="GH97_C"/>
    <property type="match status" value="1"/>
</dbReference>
<feature type="domain" description="Glycosyl-hydrolase 97 C-terminal oligomerisation" evidence="1">
    <location>
        <begin position="106"/>
        <end position="188"/>
    </location>
</feature>
<dbReference type="RefSeq" id="WP_086596497.1">
    <property type="nucleotide sequence ID" value="NZ_MTSE01000019.1"/>
</dbReference>
<dbReference type="InterPro" id="IPR013785">
    <property type="entry name" value="Aldolase_TIM"/>
</dbReference>
<reference evidence="2 3" key="1">
    <citation type="submission" date="2017-01" db="EMBL/GenBank/DDBJ databases">
        <title>A new Hymenobacter.</title>
        <authorList>
            <person name="Liang Y."/>
            <person name="Feng F."/>
        </authorList>
    </citation>
    <scope>NUCLEOTIDE SEQUENCE [LARGE SCALE GENOMIC DNA]</scope>
    <source>
        <strain evidence="2">MIMBbqt21</strain>
    </source>
</reference>
<dbReference type="Gene3D" id="3.20.20.70">
    <property type="entry name" value="Aldolase class I"/>
    <property type="match status" value="1"/>
</dbReference>
<dbReference type="InterPro" id="IPR052720">
    <property type="entry name" value="Glycosyl_hydrolase_97"/>
</dbReference>